<evidence type="ECO:0000313" key="3">
    <source>
        <dbReference type="Proteomes" id="UP001161017"/>
    </source>
</evidence>
<name>A0AA43QKB5_9LECA</name>
<dbReference type="PANTHER" id="PTHR31642:SF310">
    <property type="entry name" value="FATTY ALCOHOL:CAFFEOYL-COA ACYLTRANSFERASE"/>
    <property type="match status" value="1"/>
</dbReference>
<dbReference type="InterPro" id="IPR023213">
    <property type="entry name" value="CAT-like_dom_sf"/>
</dbReference>
<sequence>MVDVNPQEEPTEVTKLWPSNMATQGPVVPRGDEYLLSDLDMISPDTLVTSFLVYESQNDQQFQLISDSLAYALKVAAERLPPIAAKIHFDSARRPHRRMTPGCLQLHVRRFEDGEHKPYNQLEKGSFSPYDFDRLRLLPEGAYADTGEKAVFMAQLNRISGGLILALGFNHIATDGGGRSLATTMICSYSKSYLAASSLPPFSFDFNRGPLAAPSELLDLPKEQLLKRSENHQIIDIAPTATNGIQQPHQTNGTPASPPRGLIYRIEGPAVQKLKESCKPLNGAKYVSSYDSIIGLLWTRVLHIRAEMKPHLQTGDSRLLHPIDLRSRGGTAIPKSYFGNAVTVASAGPVRMADLLGPDGLSCAASSIRASIEQASVASIAPATALGHMVGPTEKVVFRPKGGLAEENVMFTTWYFNRTEAYDFGVGPPSAVRTWAAPVPGFFILFPDCERRQDSRVYDLFVTLPKAEQETLSKDDEMQRWFRIL</sequence>
<proteinExistence type="predicted"/>
<dbReference type="AlphaFoldDB" id="A0AA43QKB5"/>
<dbReference type="GO" id="GO:0044550">
    <property type="term" value="P:secondary metabolite biosynthetic process"/>
    <property type="evidence" value="ECO:0007669"/>
    <property type="project" value="TreeGrafter"/>
</dbReference>
<evidence type="ECO:0000313" key="2">
    <source>
        <dbReference type="EMBL" id="MDI1488082.1"/>
    </source>
</evidence>
<protein>
    <recommendedName>
        <fullName evidence="4">Trichothecene 3-O-acetyltransferase</fullName>
    </recommendedName>
</protein>
<comment type="caution">
    <text evidence="2">The sequence shown here is derived from an EMBL/GenBank/DDBJ whole genome shotgun (WGS) entry which is preliminary data.</text>
</comment>
<dbReference type="GO" id="GO:0016747">
    <property type="term" value="F:acyltransferase activity, transferring groups other than amino-acyl groups"/>
    <property type="evidence" value="ECO:0007669"/>
    <property type="project" value="TreeGrafter"/>
</dbReference>
<gene>
    <name evidence="2" type="ORF">OHK93_007356</name>
</gene>
<dbReference type="EMBL" id="JAPUFD010000007">
    <property type="protein sequence ID" value="MDI1488082.1"/>
    <property type="molecule type" value="Genomic_DNA"/>
</dbReference>
<accession>A0AA43QKB5</accession>
<dbReference type="PANTHER" id="PTHR31642">
    <property type="entry name" value="TRICHOTHECENE 3-O-ACETYLTRANSFERASE"/>
    <property type="match status" value="1"/>
</dbReference>
<organism evidence="2 3">
    <name type="scientific">Ramalina farinacea</name>
    <dbReference type="NCBI Taxonomy" id="258253"/>
    <lineage>
        <taxon>Eukaryota</taxon>
        <taxon>Fungi</taxon>
        <taxon>Dikarya</taxon>
        <taxon>Ascomycota</taxon>
        <taxon>Pezizomycotina</taxon>
        <taxon>Lecanoromycetes</taxon>
        <taxon>OSLEUM clade</taxon>
        <taxon>Lecanoromycetidae</taxon>
        <taxon>Lecanorales</taxon>
        <taxon>Lecanorineae</taxon>
        <taxon>Ramalinaceae</taxon>
        <taxon>Ramalina</taxon>
    </lineage>
</organism>
<evidence type="ECO:0000256" key="1">
    <source>
        <dbReference type="ARBA" id="ARBA00022679"/>
    </source>
</evidence>
<keyword evidence="3" id="KW-1185">Reference proteome</keyword>
<dbReference type="InterPro" id="IPR050317">
    <property type="entry name" value="Plant_Fungal_Acyltransferase"/>
</dbReference>
<keyword evidence="1" id="KW-0808">Transferase</keyword>
<dbReference type="Proteomes" id="UP001161017">
    <property type="component" value="Unassembled WGS sequence"/>
</dbReference>
<dbReference type="Pfam" id="PF02458">
    <property type="entry name" value="Transferase"/>
    <property type="match status" value="1"/>
</dbReference>
<evidence type="ECO:0008006" key="4">
    <source>
        <dbReference type="Google" id="ProtNLM"/>
    </source>
</evidence>
<dbReference type="Gene3D" id="3.30.559.10">
    <property type="entry name" value="Chloramphenicol acetyltransferase-like domain"/>
    <property type="match status" value="2"/>
</dbReference>
<reference evidence="2" key="1">
    <citation type="journal article" date="2023" name="Genome Biol. Evol.">
        <title>First Whole Genome Sequence and Flow Cytometry Genome Size Data for the Lichen-Forming Fungus Ramalina farinacea (Ascomycota).</title>
        <authorList>
            <person name="Llewellyn T."/>
            <person name="Mian S."/>
            <person name="Hill R."/>
            <person name="Leitch I.J."/>
            <person name="Gaya E."/>
        </authorList>
    </citation>
    <scope>NUCLEOTIDE SEQUENCE</scope>
    <source>
        <strain evidence="2">LIQ254RAFAR</strain>
    </source>
</reference>